<dbReference type="InterPro" id="IPR005149">
    <property type="entry name" value="Tscrpt_reg_PadR_N"/>
</dbReference>
<evidence type="ECO:0000313" key="3">
    <source>
        <dbReference type="Proteomes" id="UP000253303"/>
    </source>
</evidence>
<dbReference type="OrthoDB" id="8443918at2"/>
<dbReference type="PANTHER" id="PTHR43252">
    <property type="entry name" value="TRANSCRIPTIONAL REGULATOR YQJI"/>
    <property type="match status" value="1"/>
</dbReference>
<organism evidence="2 3">
    <name type="scientific">Spongiactinospora rosea</name>
    <dbReference type="NCBI Taxonomy" id="2248750"/>
    <lineage>
        <taxon>Bacteria</taxon>
        <taxon>Bacillati</taxon>
        <taxon>Actinomycetota</taxon>
        <taxon>Actinomycetes</taxon>
        <taxon>Streptosporangiales</taxon>
        <taxon>Streptosporangiaceae</taxon>
        <taxon>Spongiactinospora</taxon>
    </lineage>
</organism>
<dbReference type="InterPro" id="IPR036390">
    <property type="entry name" value="WH_DNA-bd_sf"/>
</dbReference>
<name>A0A366M3A4_9ACTN</name>
<reference evidence="2 3" key="1">
    <citation type="submission" date="2018-06" db="EMBL/GenBank/DDBJ databases">
        <title>Sphaerisporangium craniellae sp. nov., isolated from a marine sponge in the South China Sea.</title>
        <authorList>
            <person name="Li L."/>
        </authorList>
    </citation>
    <scope>NUCLEOTIDE SEQUENCE [LARGE SCALE GENOMIC DNA]</scope>
    <source>
        <strain evidence="2 3">LHW63015</strain>
    </source>
</reference>
<keyword evidence="3" id="KW-1185">Reference proteome</keyword>
<dbReference type="RefSeq" id="WP_113979634.1">
    <property type="nucleotide sequence ID" value="NZ_QMEY01000002.1"/>
</dbReference>
<dbReference type="SUPFAM" id="SSF46785">
    <property type="entry name" value="Winged helix' DNA-binding domain"/>
    <property type="match status" value="1"/>
</dbReference>
<accession>A0A366M3A4</accession>
<dbReference type="EMBL" id="QMEY01000002">
    <property type="protein sequence ID" value="RBQ20675.1"/>
    <property type="molecule type" value="Genomic_DNA"/>
</dbReference>
<dbReference type="InterPro" id="IPR036388">
    <property type="entry name" value="WH-like_DNA-bd_sf"/>
</dbReference>
<gene>
    <name evidence="2" type="ORF">DP939_06210</name>
</gene>
<evidence type="ECO:0000259" key="1">
    <source>
        <dbReference type="Pfam" id="PF03551"/>
    </source>
</evidence>
<proteinExistence type="predicted"/>
<evidence type="ECO:0000313" key="2">
    <source>
        <dbReference type="EMBL" id="RBQ20675.1"/>
    </source>
</evidence>
<sequence>MNSARLFVLSILARRGPMHGYQIRQEAKLDRTELWTDIKPGSLYNVLHRMEQVNFVEVVRTERGGGGNSPERTVYAITDEGRAELLIQRDAALRDVRVRPDPVDLALQYVPDLSEQELRDAIDARRQALLANLAMMQQEHRTARPYLTGLEPMLFEHNLARLRAEIAWHEALLEELPTLLADT</sequence>
<dbReference type="PANTHER" id="PTHR43252:SF7">
    <property type="entry name" value="TRANSCRIPTIONAL REGULATOR YQJI"/>
    <property type="match status" value="1"/>
</dbReference>
<dbReference type="AlphaFoldDB" id="A0A366M3A4"/>
<dbReference type="Proteomes" id="UP000253303">
    <property type="component" value="Unassembled WGS sequence"/>
</dbReference>
<protein>
    <submittedName>
        <fullName evidence="2">PadR family transcriptional regulator</fullName>
    </submittedName>
</protein>
<dbReference type="Gene3D" id="1.10.10.10">
    <property type="entry name" value="Winged helix-like DNA-binding domain superfamily/Winged helix DNA-binding domain"/>
    <property type="match status" value="1"/>
</dbReference>
<comment type="caution">
    <text evidence="2">The sequence shown here is derived from an EMBL/GenBank/DDBJ whole genome shotgun (WGS) entry which is preliminary data.</text>
</comment>
<dbReference type="Pfam" id="PF03551">
    <property type="entry name" value="PadR"/>
    <property type="match status" value="1"/>
</dbReference>
<feature type="domain" description="Transcription regulator PadR N-terminal" evidence="1">
    <location>
        <begin position="8"/>
        <end position="85"/>
    </location>
</feature>